<dbReference type="AlphaFoldDB" id="A0A6A5FU34"/>
<dbReference type="GeneID" id="78777457"/>
<dbReference type="EMBL" id="WUAV01000006">
    <property type="protein sequence ID" value="KAF1746054.1"/>
    <property type="molecule type" value="Genomic_DNA"/>
</dbReference>
<organism evidence="1 2">
    <name type="scientific">Caenorhabditis remanei</name>
    <name type="common">Caenorhabditis vulgaris</name>
    <dbReference type="NCBI Taxonomy" id="31234"/>
    <lineage>
        <taxon>Eukaryota</taxon>
        <taxon>Metazoa</taxon>
        <taxon>Ecdysozoa</taxon>
        <taxon>Nematoda</taxon>
        <taxon>Chromadorea</taxon>
        <taxon>Rhabditida</taxon>
        <taxon>Rhabditina</taxon>
        <taxon>Rhabditomorpha</taxon>
        <taxon>Rhabditoidea</taxon>
        <taxon>Rhabditidae</taxon>
        <taxon>Peloderinae</taxon>
        <taxon>Caenorhabditis</taxon>
    </lineage>
</organism>
<accession>A0A6A5FU34</accession>
<dbReference type="CTD" id="78777457"/>
<reference evidence="1 2" key="1">
    <citation type="submission" date="2019-12" db="EMBL/GenBank/DDBJ databases">
        <title>Chromosome-level assembly of the Caenorhabditis remanei genome.</title>
        <authorList>
            <person name="Teterina A.A."/>
            <person name="Willis J.H."/>
            <person name="Phillips P.C."/>
        </authorList>
    </citation>
    <scope>NUCLEOTIDE SEQUENCE [LARGE SCALE GENOMIC DNA]</scope>
    <source>
        <strain evidence="1 2">PX506</strain>
        <tissue evidence="1">Whole organism</tissue>
    </source>
</reference>
<dbReference type="RefSeq" id="XP_053578435.1">
    <property type="nucleotide sequence ID" value="XM_053734869.1"/>
</dbReference>
<sequence length="150" mass="17628">MEMSPQQKPENAQLQFLADYFMRANYSPRWINGVDVTGQNQFPVYNVRNQGVQHCPMIAHQAHPYHVAPSLRRGIPVSRPVYFYPRYMYLNTTRPRLFITHQFDTSKTLPTRRCMYRQGASDWDWHYQVSLTGKYCRKTSGISGTSTFKI</sequence>
<proteinExistence type="predicted"/>
<gene>
    <name evidence="1" type="ORF">GCK72_022505</name>
</gene>
<protein>
    <submittedName>
        <fullName evidence="1">Uncharacterized protein</fullName>
    </submittedName>
</protein>
<name>A0A6A5FU34_CAERE</name>
<evidence type="ECO:0000313" key="1">
    <source>
        <dbReference type="EMBL" id="KAF1746054.1"/>
    </source>
</evidence>
<evidence type="ECO:0000313" key="2">
    <source>
        <dbReference type="Proteomes" id="UP000483820"/>
    </source>
</evidence>
<comment type="caution">
    <text evidence="1">The sequence shown here is derived from an EMBL/GenBank/DDBJ whole genome shotgun (WGS) entry which is preliminary data.</text>
</comment>
<dbReference type="Proteomes" id="UP000483820">
    <property type="component" value="Chromosome X"/>
</dbReference>
<dbReference type="KEGG" id="crq:GCK72_022505"/>